<dbReference type="STRING" id="555875.SAMN04488124_0830"/>
<dbReference type="OrthoDB" id="64208at2157"/>
<proteinExistence type="predicted"/>
<evidence type="ECO:0000313" key="2">
    <source>
        <dbReference type="Proteomes" id="UP000243250"/>
    </source>
</evidence>
<dbReference type="RefSeq" id="WP_089876991.1">
    <property type="nucleotide sequence ID" value="NZ_FOYS01000001.1"/>
</dbReference>
<reference evidence="2" key="1">
    <citation type="submission" date="2016-10" db="EMBL/GenBank/DDBJ databases">
        <authorList>
            <person name="Varghese N."/>
            <person name="Submissions S."/>
        </authorList>
    </citation>
    <scope>NUCLEOTIDE SEQUENCE [LARGE SCALE GENOMIC DNA]</scope>
    <source>
        <strain evidence="2">CGMCC 1.8711</strain>
    </source>
</reference>
<evidence type="ECO:0000313" key="1">
    <source>
        <dbReference type="EMBL" id="SFR36896.1"/>
    </source>
</evidence>
<gene>
    <name evidence="1" type="ORF">SAMN04488124_0830</name>
</gene>
<organism evidence="1 2">
    <name type="scientific">Halogeometricum limi</name>
    <dbReference type="NCBI Taxonomy" id="555875"/>
    <lineage>
        <taxon>Archaea</taxon>
        <taxon>Methanobacteriati</taxon>
        <taxon>Methanobacteriota</taxon>
        <taxon>Stenosarchaea group</taxon>
        <taxon>Halobacteria</taxon>
        <taxon>Halobacteriales</taxon>
        <taxon>Haloferacaceae</taxon>
        <taxon>Halogeometricum</taxon>
    </lineage>
</organism>
<dbReference type="InterPro" id="IPR038695">
    <property type="entry name" value="Saro_0823-like_sf"/>
</dbReference>
<name>A0A1I6G3X6_9EURY</name>
<dbReference type="Proteomes" id="UP000243250">
    <property type="component" value="Unassembled WGS sequence"/>
</dbReference>
<evidence type="ECO:0008006" key="3">
    <source>
        <dbReference type="Google" id="ProtNLM"/>
    </source>
</evidence>
<dbReference type="Gene3D" id="2.60.120.1140">
    <property type="entry name" value="Protein of unknown function DUF192"/>
    <property type="match status" value="1"/>
</dbReference>
<sequence length="116" mass="12963">MRVEHRRNGTGRTLASDVEVADSFLSKARGLMFRRRIPDDYGLVFEFDDVDRRSLHMVFVPFDIDALWLVGEEVTKVKRLSGWTGVGFGLADRIIELPAGAADGVSRGDTVRLVDP</sequence>
<keyword evidence="2" id="KW-1185">Reference proteome</keyword>
<dbReference type="AlphaFoldDB" id="A0A1I6G3X6"/>
<dbReference type="EMBL" id="FOYS01000001">
    <property type="protein sequence ID" value="SFR36896.1"/>
    <property type="molecule type" value="Genomic_DNA"/>
</dbReference>
<dbReference type="InterPro" id="IPR003795">
    <property type="entry name" value="DUF192"/>
</dbReference>
<accession>A0A1I6G3X6</accession>
<protein>
    <recommendedName>
        <fullName evidence="3">DUF192 domain-containing protein</fullName>
    </recommendedName>
</protein>
<dbReference type="Pfam" id="PF02643">
    <property type="entry name" value="DUF192"/>
    <property type="match status" value="1"/>
</dbReference>